<dbReference type="InterPro" id="IPR036249">
    <property type="entry name" value="Thioredoxin-like_sf"/>
</dbReference>
<dbReference type="InterPro" id="IPR020545">
    <property type="entry name" value="Asp_carbamoyltransf_reg_N"/>
</dbReference>
<proteinExistence type="predicted"/>
<dbReference type="InterPro" id="IPR036793">
    <property type="entry name" value="Asp_carbatrfase_reg_N_sf"/>
</dbReference>
<dbReference type="PANTHER" id="PTHR35805:SF1">
    <property type="entry name" value="ASPARTATE CARBAMOYLTRANSFERASE REGULATORY CHAIN"/>
    <property type="match status" value="1"/>
</dbReference>
<dbReference type="SUPFAM" id="SSF52833">
    <property type="entry name" value="Thioredoxin-like"/>
    <property type="match status" value="1"/>
</dbReference>
<dbReference type="PANTHER" id="PTHR35805">
    <property type="entry name" value="ASPARTATE CARBAMOYLTRANSFERASE REGULATORY CHAIN"/>
    <property type="match status" value="1"/>
</dbReference>
<evidence type="ECO:0000259" key="1">
    <source>
        <dbReference type="Pfam" id="PF01948"/>
    </source>
</evidence>
<dbReference type="InterPro" id="IPR002801">
    <property type="entry name" value="Asp_carbamoylTrfase_reg"/>
</dbReference>
<dbReference type="CDD" id="cd02980">
    <property type="entry name" value="TRX_Fd_family"/>
    <property type="match status" value="1"/>
</dbReference>
<dbReference type="SUPFAM" id="SSF54893">
    <property type="entry name" value="Aspartate carbamoyltransferase, Regulatory-chain, N-terminal domain"/>
    <property type="match status" value="1"/>
</dbReference>
<evidence type="ECO:0000313" key="2">
    <source>
        <dbReference type="EMBL" id="KKO11024.1"/>
    </source>
</evidence>
<dbReference type="GO" id="GO:0009347">
    <property type="term" value="C:aspartate carbamoyltransferase complex"/>
    <property type="evidence" value="ECO:0007669"/>
    <property type="project" value="InterPro"/>
</dbReference>
<dbReference type="Gene3D" id="3.40.30.10">
    <property type="entry name" value="Glutaredoxin"/>
    <property type="match status" value="1"/>
</dbReference>
<protein>
    <recommendedName>
        <fullName evidence="1">Aspartate carbamoyltransferase regulatory subunit N-terminal domain-containing protein</fullName>
    </recommendedName>
</protein>
<sequence length="190" mass="20919">MMKDRKQLVVSAIKDGTVIDHIPAKELFRVIDILGLDHIENQITFGTNLDSEKLEKKGIMKLSGVFFKQEDLDRIAERMKRQTTLREGAGRAKVTVHMGTCGIAAGARKIMTALLAVIEKEGTDDVILTTSGCAGLCSREPMMTVELKDNAPVKYVDLDEDKTRQIFTDHVLGGKIVSDFALAVGSERQS</sequence>
<dbReference type="EMBL" id="LAZR01000003">
    <property type="protein sequence ID" value="KKO11024.1"/>
    <property type="molecule type" value="Genomic_DNA"/>
</dbReference>
<name>A0A0F9Z1Q6_9ZZZZ</name>
<dbReference type="Pfam" id="PF01948">
    <property type="entry name" value="PyrI"/>
    <property type="match status" value="1"/>
</dbReference>
<accession>A0A0F9Z1Q6</accession>
<reference evidence="2" key="1">
    <citation type="journal article" date="2015" name="Nature">
        <title>Complex archaea that bridge the gap between prokaryotes and eukaryotes.</title>
        <authorList>
            <person name="Spang A."/>
            <person name="Saw J.H."/>
            <person name="Jorgensen S.L."/>
            <person name="Zaremba-Niedzwiedzka K."/>
            <person name="Martijn J."/>
            <person name="Lind A.E."/>
            <person name="van Eijk R."/>
            <person name="Schleper C."/>
            <person name="Guy L."/>
            <person name="Ettema T.J."/>
        </authorList>
    </citation>
    <scope>NUCLEOTIDE SEQUENCE</scope>
</reference>
<dbReference type="AlphaFoldDB" id="A0A0F9Z1Q6"/>
<gene>
    <name evidence="2" type="ORF">LCGC14_0014990</name>
</gene>
<comment type="caution">
    <text evidence="2">The sequence shown here is derived from an EMBL/GenBank/DDBJ whole genome shotgun (WGS) entry which is preliminary data.</text>
</comment>
<dbReference type="Gene3D" id="3.30.70.140">
    <property type="entry name" value="Aspartate carbamoyltransferase regulatory subunit, N-terminal domain"/>
    <property type="match status" value="1"/>
</dbReference>
<dbReference type="GO" id="GO:0006207">
    <property type="term" value="P:'de novo' pyrimidine nucleobase biosynthetic process"/>
    <property type="evidence" value="ECO:0007669"/>
    <property type="project" value="InterPro"/>
</dbReference>
<organism evidence="2">
    <name type="scientific">marine sediment metagenome</name>
    <dbReference type="NCBI Taxonomy" id="412755"/>
    <lineage>
        <taxon>unclassified sequences</taxon>
        <taxon>metagenomes</taxon>
        <taxon>ecological metagenomes</taxon>
    </lineage>
</organism>
<feature type="domain" description="Aspartate carbamoyltransferase regulatory subunit N-terminal" evidence="1">
    <location>
        <begin position="9"/>
        <end position="76"/>
    </location>
</feature>